<dbReference type="Pfam" id="PF04977">
    <property type="entry name" value="DivIC"/>
    <property type="match status" value="1"/>
</dbReference>
<comment type="caution">
    <text evidence="2">The sequence shown here is derived from an EMBL/GenBank/DDBJ whole genome shotgun (WGS) entry which is preliminary data.</text>
</comment>
<organism evidence="2 3">
    <name type="scientific">Candidatus Uhrbacteria bacterium CG10_big_fil_rev_8_21_14_0_10_48_16</name>
    <dbReference type="NCBI Taxonomy" id="1975038"/>
    <lineage>
        <taxon>Bacteria</taxon>
        <taxon>Candidatus Uhriibacteriota</taxon>
    </lineage>
</organism>
<evidence type="ECO:0008006" key="4">
    <source>
        <dbReference type="Google" id="ProtNLM"/>
    </source>
</evidence>
<dbReference type="AlphaFoldDB" id="A0A2M8LIG1"/>
<dbReference type="InterPro" id="IPR007060">
    <property type="entry name" value="FtsL/DivIC"/>
</dbReference>
<sequence>MILEVTHISILMPVPKSSFVGRLIRWRFLIVVNLFIVAFLGMSLGREVVRSRSISAEITSLQNEAESLVTRNIEISELKTAMQTESYIEREARLKLGLQKPGETVVVIQDDSGGENAPSGTDPTDPLGYVIEEVDVDSAVANPTKWWYYFFDKNSFNVMSDYE</sequence>
<name>A0A2M8LIG1_9BACT</name>
<evidence type="ECO:0000313" key="2">
    <source>
        <dbReference type="EMBL" id="PJE77233.1"/>
    </source>
</evidence>
<evidence type="ECO:0000313" key="3">
    <source>
        <dbReference type="Proteomes" id="UP000231436"/>
    </source>
</evidence>
<keyword evidence="1" id="KW-0812">Transmembrane</keyword>
<protein>
    <recommendedName>
        <fullName evidence="4">Septum formation initiator</fullName>
    </recommendedName>
</protein>
<evidence type="ECO:0000256" key="1">
    <source>
        <dbReference type="SAM" id="Phobius"/>
    </source>
</evidence>
<keyword evidence="1" id="KW-1133">Transmembrane helix</keyword>
<reference evidence="3" key="1">
    <citation type="submission" date="2017-09" db="EMBL/GenBank/DDBJ databases">
        <title>Depth-based differentiation of microbial function through sediment-hosted aquifers and enrichment of novel symbionts in the deep terrestrial subsurface.</title>
        <authorList>
            <person name="Probst A.J."/>
            <person name="Ladd B."/>
            <person name="Jarett J.K."/>
            <person name="Geller-Mcgrath D.E."/>
            <person name="Sieber C.M.K."/>
            <person name="Emerson J.B."/>
            <person name="Anantharaman K."/>
            <person name="Thomas B.C."/>
            <person name="Malmstrom R."/>
            <person name="Stieglmeier M."/>
            <person name="Klingl A."/>
            <person name="Woyke T."/>
            <person name="Ryan C.M."/>
            <person name="Banfield J.F."/>
        </authorList>
    </citation>
    <scope>NUCLEOTIDE SEQUENCE [LARGE SCALE GENOMIC DNA]</scope>
</reference>
<feature type="transmembrane region" description="Helical" evidence="1">
    <location>
        <begin position="24"/>
        <end position="44"/>
    </location>
</feature>
<keyword evidence="1" id="KW-0472">Membrane</keyword>
<proteinExistence type="predicted"/>
<dbReference type="Proteomes" id="UP000231436">
    <property type="component" value="Unassembled WGS sequence"/>
</dbReference>
<accession>A0A2M8LIG1</accession>
<gene>
    <name evidence="2" type="ORF">COV05_00455</name>
</gene>
<dbReference type="EMBL" id="PFEU01000003">
    <property type="protein sequence ID" value="PJE77233.1"/>
    <property type="molecule type" value="Genomic_DNA"/>
</dbReference>